<dbReference type="KEGG" id="lrs:PX52LOC_00871"/>
<evidence type="ECO:0000256" key="3">
    <source>
        <dbReference type="ARBA" id="ARBA00022833"/>
    </source>
</evidence>
<proteinExistence type="predicted"/>
<gene>
    <name evidence="6" type="ORF">PX52LOC_00871</name>
</gene>
<dbReference type="Pfam" id="PF01609">
    <property type="entry name" value="DDE_Tnp_1"/>
    <property type="match status" value="1"/>
</dbReference>
<evidence type="ECO:0000256" key="4">
    <source>
        <dbReference type="PROSITE-ProRule" id="PRU00325"/>
    </source>
</evidence>
<accession>A0A5C1A5P3</accession>
<dbReference type="Proteomes" id="UP000324974">
    <property type="component" value="Chromosome"/>
</dbReference>
<dbReference type="InterPro" id="IPR006564">
    <property type="entry name" value="Znf_PMZ"/>
</dbReference>
<dbReference type="OrthoDB" id="3078172at2"/>
<keyword evidence="1" id="KW-0479">Metal-binding</keyword>
<evidence type="ECO:0000313" key="7">
    <source>
        <dbReference type="Proteomes" id="UP000324974"/>
    </source>
</evidence>
<dbReference type="EMBL" id="CP042425">
    <property type="protein sequence ID" value="QEL14010.1"/>
    <property type="molecule type" value="Genomic_DNA"/>
</dbReference>
<dbReference type="GO" id="GO:0003677">
    <property type="term" value="F:DNA binding"/>
    <property type="evidence" value="ECO:0007669"/>
    <property type="project" value="InterPro"/>
</dbReference>
<dbReference type="GO" id="GO:0004803">
    <property type="term" value="F:transposase activity"/>
    <property type="evidence" value="ECO:0007669"/>
    <property type="project" value="InterPro"/>
</dbReference>
<feature type="domain" description="SWIM-type" evidence="5">
    <location>
        <begin position="35"/>
        <end position="67"/>
    </location>
</feature>
<evidence type="ECO:0000313" key="6">
    <source>
        <dbReference type="EMBL" id="QEL14010.1"/>
    </source>
</evidence>
<reference evidence="7" key="1">
    <citation type="submission" date="2019-08" db="EMBL/GenBank/DDBJ databases">
        <title>Limnoglobus roseus gen. nov., sp. nov., a novel freshwater planctomycete with a giant genome from the family Gemmataceae.</title>
        <authorList>
            <person name="Kulichevskaya I.S."/>
            <person name="Naumoff D.G."/>
            <person name="Miroshnikov K."/>
            <person name="Ivanova A."/>
            <person name="Philippov D.A."/>
            <person name="Hakobyan A."/>
            <person name="Rijpstra I.C."/>
            <person name="Sinninghe Damste J.S."/>
            <person name="Liesack W."/>
            <person name="Dedysh S.N."/>
        </authorList>
    </citation>
    <scope>NUCLEOTIDE SEQUENCE [LARGE SCALE GENOMIC DNA]</scope>
    <source>
        <strain evidence="7">PX52</strain>
    </source>
</reference>
<dbReference type="PROSITE" id="PS50966">
    <property type="entry name" value="ZF_SWIM"/>
    <property type="match status" value="1"/>
</dbReference>
<dbReference type="Pfam" id="PF04434">
    <property type="entry name" value="SWIM"/>
    <property type="match status" value="1"/>
</dbReference>
<dbReference type="InterPro" id="IPR002559">
    <property type="entry name" value="Transposase_11"/>
</dbReference>
<dbReference type="GO" id="GO:0006313">
    <property type="term" value="P:DNA transposition"/>
    <property type="evidence" value="ECO:0007669"/>
    <property type="project" value="InterPro"/>
</dbReference>
<evidence type="ECO:0000256" key="1">
    <source>
        <dbReference type="ARBA" id="ARBA00022723"/>
    </source>
</evidence>
<name>A0A5C1A5P3_9BACT</name>
<organism evidence="6 7">
    <name type="scientific">Limnoglobus roseus</name>
    <dbReference type="NCBI Taxonomy" id="2598579"/>
    <lineage>
        <taxon>Bacteria</taxon>
        <taxon>Pseudomonadati</taxon>
        <taxon>Planctomycetota</taxon>
        <taxon>Planctomycetia</taxon>
        <taxon>Gemmatales</taxon>
        <taxon>Gemmataceae</taxon>
        <taxon>Limnoglobus</taxon>
    </lineage>
</organism>
<dbReference type="RefSeq" id="WP_149108934.1">
    <property type="nucleotide sequence ID" value="NZ_CP042425.1"/>
</dbReference>
<evidence type="ECO:0000259" key="5">
    <source>
        <dbReference type="PROSITE" id="PS50966"/>
    </source>
</evidence>
<keyword evidence="2 4" id="KW-0863">Zinc-finger</keyword>
<protein>
    <submittedName>
        <fullName evidence="6">IS4/IS5 family transposase</fullName>
    </submittedName>
</protein>
<keyword evidence="3" id="KW-0862">Zinc</keyword>
<dbReference type="AlphaFoldDB" id="A0A5C1A5P3"/>
<dbReference type="InterPro" id="IPR007527">
    <property type="entry name" value="Znf_SWIM"/>
</dbReference>
<dbReference type="GO" id="GO:0008270">
    <property type="term" value="F:zinc ion binding"/>
    <property type="evidence" value="ECO:0007669"/>
    <property type="project" value="UniProtKB-KW"/>
</dbReference>
<keyword evidence="7" id="KW-1185">Reference proteome</keyword>
<evidence type="ECO:0000256" key="2">
    <source>
        <dbReference type="ARBA" id="ARBA00022771"/>
    </source>
</evidence>
<dbReference type="SMART" id="SM00575">
    <property type="entry name" value="ZnF_PMZ"/>
    <property type="match status" value="1"/>
</dbReference>
<sequence>MNSREVKGLEMAFQTKVEWTGKFWLVPSQSTRGLYKIDADATTCTCEDYELHRKPCKHIYAVQTVKDMNRATQPQKQAFHDAYANAELPKKPSSKQDWPNYNKAQTNEKRLFCELLSDLCRTVEEPAASPKGGRPSIPLADALFSAAYKVYSTVSGRRFTCDLQDARERGHIGQAPHYNSVFRVFEDAATTPILMSLIEQSSIPLASIETKFAVDSSGFGTSRFEKWYDQKYGTTRNKAEWVKCHIITGVQTNIVTAVAIGDEHDSQHFAPLVDATAKNFTVKEVSADKAYISRKNLEQVEGLGGVPYIPFKTNAVANKNGETWRRLFHEFNLNRDEFCRHYHLRSNVESTFSMVKAKFRDHVRSKTDVAMTNEVLAKILCHNVVVCIHEMFTLGLAVEFGGEVPEADEPRIIKFPGV</sequence>